<dbReference type="EMBL" id="JANAVB010015600">
    <property type="protein sequence ID" value="KAJ6832851.1"/>
    <property type="molecule type" value="Genomic_DNA"/>
</dbReference>
<gene>
    <name evidence="1" type="ORF">M6B38_341945</name>
    <name evidence="2" type="ORF">M6B38_341950</name>
</gene>
<reference evidence="2" key="2">
    <citation type="submission" date="2023-04" db="EMBL/GenBank/DDBJ databases">
        <authorList>
            <person name="Bruccoleri R.E."/>
            <person name="Oakeley E.J."/>
            <person name="Faust A.-M."/>
            <person name="Dessus-Babus S."/>
            <person name="Altorfer M."/>
            <person name="Burckhardt D."/>
            <person name="Oertli M."/>
            <person name="Naumann U."/>
            <person name="Petersen F."/>
            <person name="Wong J."/>
        </authorList>
    </citation>
    <scope>NUCLEOTIDE SEQUENCE</scope>
    <source>
        <strain evidence="2">GSM-AAB239-AS_SAM_17_03QT</strain>
        <tissue evidence="2">Leaf</tissue>
    </source>
</reference>
<dbReference type="AlphaFoldDB" id="A0AAX6GX06"/>
<keyword evidence="3" id="KW-1185">Reference proteome</keyword>
<dbReference type="Proteomes" id="UP001140949">
    <property type="component" value="Unassembled WGS sequence"/>
</dbReference>
<evidence type="ECO:0000313" key="3">
    <source>
        <dbReference type="Proteomes" id="UP001140949"/>
    </source>
</evidence>
<dbReference type="EMBL" id="JANAVB010015600">
    <property type="protein sequence ID" value="KAJ6832850.1"/>
    <property type="molecule type" value="Genomic_DNA"/>
</dbReference>
<comment type="caution">
    <text evidence="2">The sequence shown here is derived from an EMBL/GenBank/DDBJ whole genome shotgun (WGS) entry which is preliminary data.</text>
</comment>
<name>A0AAX6GX06_IRIPA</name>
<protein>
    <submittedName>
        <fullName evidence="2">Uncharacterized protein</fullName>
    </submittedName>
</protein>
<evidence type="ECO:0000313" key="1">
    <source>
        <dbReference type="EMBL" id="KAJ6832850.1"/>
    </source>
</evidence>
<evidence type="ECO:0000313" key="2">
    <source>
        <dbReference type="EMBL" id="KAJ6832851.1"/>
    </source>
</evidence>
<proteinExistence type="predicted"/>
<accession>A0AAX6GX06</accession>
<sequence length="222" mass="24693">MARDAESAAARAEKSLESSPSFANKQLLHAAQEHLHRTLHIESEFWRQKARFWWDVDGDRNTSFFHACVQNTRAKLTTNQVMDHSGRILTSSAEIGKAVGTYFEGLFTKAPVRADPDLLARVPRLVSEEDNEAMGSPISEAELWDALNALDPDSAAGPDGFNGRFFRGRFFRTAWRIIKDNVVEAGNAFIEGLHFPKSLLGNGVFTGFGVFLNQPFMKTSAC</sequence>
<reference evidence="2" key="1">
    <citation type="journal article" date="2023" name="GigaByte">
        <title>Genome assembly of the bearded iris, Iris pallida Lam.</title>
        <authorList>
            <person name="Bruccoleri R.E."/>
            <person name="Oakeley E.J."/>
            <person name="Faust A.M.E."/>
            <person name="Altorfer M."/>
            <person name="Dessus-Babus S."/>
            <person name="Burckhardt D."/>
            <person name="Oertli M."/>
            <person name="Naumann U."/>
            <person name="Petersen F."/>
            <person name="Wong J."/>
        </authorList>
    </citation>
    <scope>NUCLEOTIDE SEQUENCE</scope>
    <source>
        <strain evidence="2">GSM-AAB239-AS_SAM_17_03QT</strain>
    </source>
</reference>
<organism evidence="2 3">
    <name type="scientific">Iris pallida</name>
    <name type="common">Sweet iris</name>
    <dbReference type="NCBI Taxonomy" id="29817"/>
    <lineage>
        <taxon>Eukaryota</taxon>
        <taxon>Viridiplantae</taxon>
        <taxon>Streptophyta</taxon>
        <taxon>Embryophyta</taxon>
        <taxon>Tracheophyta</taxon>
        <taxon>Spermatophyta</taxon>
        <taxon>Magnoliopsida</taxon>
        <taxon>Liliopsida</taxon>
        <taxon>Asparagales</taxon>
        <taxon>Iridaceae</taxon>
        <taxon>Iridoideae</taxon>
        <taxon>Irideae</taxon>
        <taxon>Iris</taxon>
    </lineage>
</organism>